<comment type="subcellular location">
    <subcellularLocation>
        <location evidence="1">Membrane</location>
        <topology evidence="1">Multi-pass membrane protein</topology>
    </subcellularLocation>
</comment>
<dbReference type="InterPro" id="IPR036259">
    <property type="entry name" value="MFS_trans_sf"/>
</dbReference>
<evidence type="ECO:0000256" key="4">
    <source>
        <dbReference type="ARBA" id="ARBA00023136"/>
    </source>
</evidence>
<keyword evidence="4 5" id="KW-0472">Membrane</keyword>
<organism evidence="6 7">
    <name type="scientific">Haematococcus lacustris</name>
    <name type="common">Green alga</name>
    <name type="synonym">Haematococcus pluvialis</name>
    <dbReference type="NCBI Taxonomy" id="44745"/>
    <lineage>
        <taxon>Eukaryota</taxon>
        <taxon>Viridiplantae</taxon>
        <taxon>Chlorophyta</taxon>
        <taxon>core chlorophytes</taxon>
        <taxon>Chlorophyceae</taxon>
        <taxon>CS clade</taxon>
        <taxon>Chlamydomonadales</taxon>
        <taxon>Haematococcaceae</taxon>
        <taxon>Haematococcus</taxon>
    </lineage>
</organism>
<feature type="non-terminal residue" evidence="6">
    <location>
        <position position="44"/>
    </location>
</feature>
<evidence type="ECO:0000256" key="5">
    <source>
        <dbReference type="SAM" id="Phobius"/>
    </source>
</evidence>
<evidence type="ECO:0000256" key="3">
    <source>
        <dbReference type="ARBA" id="ARBA00022989"/>
    </source>
</evidence>
<name>A0A699ZHB1_HAELA</name>
<gene>
    <name evidence="6" type="ORF">HaLaN_19377</name>
</gene>
<protein>
    <submittedName>
        <fullName evidence="6">MFS domain-containing protein</fullName>
    </submittedName>
</protein>
<comment type="caution">
    <text evidence="6">The sequence shown here is derived from an EMBL/GenBank/DDBJ whole genome shotgun (WGS) entry which is preliminary data.</text>
</comment>
<dbReference type="PANTHER" id="PTHR11662:SF282">
    <property type="entry name" value="ANION TRANSPORTER 5-RELATED"/>
    <property type="match status" value="1"/>
</dbReference>
<reference evidence="6 7" key="1">
    <citation type="submission" date="2020-02" db="EMBL/GenBank/DDBJ databases">
        <title>Draft genome sequence of Haematococcus lacustris strain NIES-144.</title>
        <authorList>
            <person name="Morimoto D."/>
            <person name="Nakagawa S."/>
            <person name="Yoshida T."/>
            <person name="Sawayama S."/>
        </authorList>
    </citation>
    <scope>NUCLEOTIDE SEQUENCE [LARGE SCALE GENOMIC DNA]</scope>
    <source>
        <strain evidence="6 7">NIES-144</strain>
    </source>
</reference>
<dbReference type="Proteomes" id="UP000485058">
    <property type="component" value="Unassembled WGS sequence"/>
</dbReference>
<feature type="non-terminal residue" evidence="6">
    <location>
        <position position="1"/>
    </location>
</feature>
<dbReference type="GO" id="GO:0016020">
    <property type="term" value="C:membrane"/>
    <property type="evidence" value="ECO:0007669"/>
    <property type="project" value="UniProtKB-SubCell"/>
</dbReference>
<dbReference type="PANTHER" id="PTHR11662">
    <property type="entry name" value="SOLUTE CARRIER FAMILY 17"/>
    <property type="match status" value="1"/>
</dbReference>
<evidence type="ECO:0000256" key="1">
    <source>
        <dbReference type="ARBA" id="ARBA00004141"/>
    </source>
</evidence>
<accession>A0A699ZHB1</accession>
<dbReference type="InterPro" id="IPR050382">
    <property type="entry name" value="MFS_Na/Anion_cotransporter"/>
</dbReference>
<keyword evidence="2 5" id="KW-0812">Transmembrane</keyword>
<keyword evidence="3 5" id="KW-1133">Transmembrane helix</keyword>
<dbReference type="Gene3D" id="1.20.1250.20">
    <property type="entry name" value="MFS general substrate transporter like domains"/>
    <property type="match status" value="1"/>
</dbReference>
<dbReference type="EMBL" id="BLLF01001943">
    <property type="protein sequence ID" value="GFH21983.1"/>
    <property type="molecule type" value="Genomic_DNA"/>
</dbReference>
<sequence>MDIAPKYAGMVMGISNTAGTIAGVIGVAMTGYILDHEGGAQVLG</sequence>
<evidence type="ECO:0000256" key="2">
    <source>
        <dbReference type="ARBA" id="ARBA00022692"/>
    </source>
</evidence>
<evidence type="ECO:0000313" key="7">
    <source>
        <dbReference type="Proteomes" id="UP000485058"/>
    </source>
</evidence>
<dbReference type="AlphaFoldDB" id="A0A699ZHB1"/>
<dbReference type="SUPFAM" id="SSF103473">
    <property type="entry name" value="MFS general substrate transporter"/>
    <property type="match status" value="1"/>
</dbReference>
<proteinExistence type="predicted"/>
<evidence type="ECO:0000313" key="6">
    <source>
        <dbReference type="EMBL" id="GFH21983.1"/>
    </source>
</evidence>
<feature type="transmembrane region" description="Helical" evidence="5">
    <location>
        <begin position="7"/>
        <end position="34"/>
    </location>
</feature>
<keyword evidence="7" id="KW-1185">Reference proteome</keyword>